<evidence type="ECO:0000313" key="3">
    <source>
        <dbReference type="Proteomes" id="UP000593562"/>
    </source>
</evidence>
<organism evidence="2 3">
    <name type="scientific">Tripterygium wilfordii</name>
    <name type="common">Thunder God vine</name>
    <dbReference type="NCBI Taxonomy" id="458696"/>
    <lineage>
        <taxon>Eukaryota</taxon>
        <taxon>Viridiplantae</taxon>
        <taxon>Streptophyta</taxon>
        <taxon>Embryophyta</taxon>
        <taxon>Tracheophyta</taxon>
        <taxon>Spermatophyta</taxon>
        <taxon>Magnoliopsida</taxon>
        <taxon>eudicotyledons</taxon>
        <taxon>Gunneridae</taxon>
        <taxon>Pentapetalae</taxon>
        <taxon>rosids</taxon>
        <taxon>fabids</taxon>
        <taxon>Celastrales</taxon>
        <taxon>Celastraceae</taxon>
        <taxon>Tripterygium</taxon>
    </lineage>
</organism>
<keyword evidence="1" id="KW-0812">Transmembrane</keyword>
<keyword evidence="1" id="KW-1133">Transmembrane helix</keyword>
<evidence type="ECO:0000313" key="2">
    <source>
        <dbReference type="EMBL" id="KAF5741894.1"/>
    </source>
</evidence>
<keyword evidence="3" id="KW-1185">Reference proteome</keyword>
<dbReference type="OrthoDB" id="10533887at2759"/>
<dbReference type="Proteomes" id="UP000593562">
    <property type="component" value="Unassembled WGS sequence"/>
</dbReference>
<dbReference type="EMBL" id="JAAARO010000010">
    <property type="protein sequence ID" value="KAF5741894.1"/>
    <property type="molecule type" value="Genomic_DNA"/>
</dbReference>
<dbReference type="AlphaFoldDB" id="A0A7J7D6E5"/>
<gene>
    <name evidence="2" type="ORF">HS088_TW10G00902</name>
</gene>
<feature type="transmembrane region" description="Helical" evidence="1">
    <location>
        <begin position="110"/>
        <end position="130"/>
    </location>
</feature>
<protein>
    <submittedName>
        <fullName evidence="2">Uncharacterized protein</fullName>
    </submittedName>
</protein>
<evidence type="ECO:0000256" key="1">
    <source>
        <dbReference type="SAM" id="Phobius"/>
    </source>
</evidence>
<reference evidence="2 3" key="1">
    <citation type="journal article" date="2020" name="Nat. Commun.">
        <title>Genome of Tripterygium wilfordii and identification of cytochrome P450 involved in triptolide biosynthesis.</title>
        <authorList>
            <person name="Tu L."/>
            <person name="Su P."/>
            <person name="Zhang Z."/>
            <person name="Gao L."/>
            <person name="Wang J."/>
            <person name="Hu T."/>
            <person name="Zhou J."/>
            <person name="Zhang Y."/>
            <person name="Zhao Y."/>
            <person name="Liu Y."/>
            <person name="Song Y."/>
            <person name="Tong Y."/>
            <person name="Lu Y."/>
            <person name="Yang J."/>
            <person name="Xu C."/>
            <person name="Jia M."/>
            <person name="Peters R.J."/>
            <person name="Huang L."/>
            <person name="Gao W."/>
        </authorList>
    </citation>
    <scope>NUCLEOTIDE SEQUENCE [LARGE SCALE GENOMIC DNA]</scope>
    <source>
        <strain evidence="3">cv. XIE 37</strain>
        <tissue evidence="2">Leaf</tissue>
    </source>
</reference>
<comment type="caution">
    <text evidence="2">The sequence shown here is derived from an EMBL/GenBank/DDBJ whole genome shotgun (WGS) entry which is preliminary data.</text>
</comment>
<dbReference type="InParanoid" id="A0A7J7D6E5"/>
<proteinExistence type="predicted"/>
<sequence length="177" mass="20705">MDQGKKKRKMERKKNPITCRTPFKDLSEAIDLPHLILQIYAGMEGNTIFLIARHPIPEFNLRHPRERHRRSSFLRDFAPPLFLFGVFIWLAYNFSLHQQLMDRQRGTSEILFLLLTSVMALLLDLNMLFLHRNPQVEWRRVGLQGILLIIEIIVAVKCGSLEDIRRTSYAANCHPNS</sequence>
<accession>A0A7J7D6E5</accession>
<feature type="transmembrane region" description="Helical" evidence="1">
    <location>
        <begin position="72"/>
        <end position="90"/>
    </location>
</feature>
<name>A0A7J7D6E5_TRIWF</name>
<keyword evidence="1" id="KW-0472">Membrane</keyword>